<dbReference type="Pfam" id="PF11716">
    <property type="entry name" value="MDMPI_N"/>
    <property type="match status" value="1"/>
</dbReference>
<organism evidence="2 3">
    <name type="scientific">Actinomycetospora chlora</name>
    <dbReference type="NCBI Taxonomy" id="663608"/>
    <lineage>
        <taxon>Bacteria</taxon>
        <taxon>Bacillati</taxon>
        <taxon>Actinomycetota</taxon>
        <taxon>Actinomycetes</taxon>
        <taxon>Pseudonocardiales</taxon>
        <taxon>Pseudonocardiaceae</taxon>
        <taxon>Actinomycetospora</taxon>
    </lineage>
</organism>
<dbReference type="InterPro" id="IPR017517">
    <property type="entry name" value="Maleyloyr_isom"/>
</dbReference>
<dbReference type="NCBIfam" id="TIGR03086">
    <property type="entry name" value="TIGR03086 family metal-binding protein"/>
    <property type="match status" value="1"/>
</dbReference>
<dbReference type="InterPro" id="IPR017520">
    <property type="entry name" value="CHP03086"/>
</dbReference>
<dbReference type="Proteomes" id="UP001500928">
    <property type="component" value="Unassembled WGS sequence"/>
</dbReference>
<accession>A0ABP9C2T6</accession>
<evidence type="ECO:0000259" key="1">
    <source>
        <dbReference type="Pfam" id="PF11716"/>
    </source>
</evidence>
<sequence>MPPSLASPPVFPDFAPRPHIVAAAAAPHADLVAEAAGQLDALVPCEGWTVRDLAEHLLTWTPVLAGAGRGAPPEPASRALGDDWPDVLGRERADLVAVWSDPQAWTGTTTMTSSELPAPVVGTMALCELVLHGWDLAAAVGRRVSWDDALLEEVHEALAQLTPLGRQMGAFGAAVDVPPDAPMLDRVVALAGRDPGWRP</sequence>
<evidence type="ECO:0000313" key="3">
    <source>
        <dbReference type="Proteomes" id="UP001500928"/>
    </source>
</evidence>
<proteinExistence type="predicted"/>
<name>A0ABP9C2T6_9PSEU</name>
<dbReference type="NCBIfam" id="TIGR03083">
    <property type="entry name" value="maleylpyruvate isomerase family mycothiol-dependent enzyme"/>
    <property type="match status" value="1"/>
</dbReference>
<gene>
    <name evidence="2" type="ORF">GCM10023200_46830</name>
</gene>
<dbReference type="InterPro" id="IPR034660">
    <property type="entry name" value="DinB/YfiT-like"/>
</dbReference>
<evidence type="ECO:0000313" key="2">
    <source>
        <dbReference type="EMBL" id="GAA4804168.1"/>
    </source>
</evidence>
<dbReference type="EMBL" id="BAABHO010000047">
    <property type="protein sequence ID" value="GAA4804168.1"/>
    <property type="molecule type" value="Genomic_DNA"/>
</dbReference>
<keyword evidence="3" id="KW-1185">Reference proteome</keyword>
<comment type="caution">
    <text evidence="2">The sequence shown here is derived from an EMBL/GenBank/DDBJ whole genome shotgun (WGS) entry which is preliminary data.</text>
</comment>
<dbReference type="SUPFAM" id="SSF109854">
    <property type="entry name" value="DinB/YfiT-like putative metalloenzymes"/>
    <property type="match status" value="1"/>
</dbReference>
<dbReference type="InterPro" id="IPR024344">
    <property type="entry name" value="MDMPI_metal-binding"/>
</dbReference>
<reference evidence="3" key="1">
    <citation type="journal article" date="2019" name="Int. J. Syst. Evol. Microbiol.">
        <title>The Global Catalogue of Microorganisms (GCM) 10K type strain sequencing project: providing services to taxonomists for standard genome sequencing and annotation.</title>
        <authorList>
            <consortium name="The Broad Institute Genomics Platform"/>
            <consortium name="The Broad Institute Genome Sequencing Center for Infectious Disease"/>
            <person name="Wu L."/>
            <person name="Ma J."/>
        </authorList>
    </citation>
    <scope>NUCLEOTIDE SEQUENCE [LARGE SCALE GENOMIC DNA]</scope>
    <source>
        <strain evidence="3">JCM 17979</strain>
    </source>
</reference>
<protein>
    <submittedName>
        <fullName evidence="2">TIGR03086 family metal-binding protein</fullName>
    </submittedName>
</protein>
<feature type="domain" description="Mycothiol-dependent maleylpyruvate isomerase metal-binding" evidence="1">
    <location>
        <begin position="22"/>
        <end position="137"/>
    </location>
</feature>